<protein>
    <submittedName>
        <fullName evidence="2">Uncharacterized protein</fullName>
    </submittedName>
</protein>
<feature type="compositionally biased region" description="Low complexity" evidence="1">
    <location>
        <begin position="225"/>
        <end position="244"/>
    </location>
</feature>
<accession>A0ABQ8UEP0</accession>
<dbReference type="EMBL" id="JAPMOS010000041">
    <property type="protein sequence ID" value="KAJ4457706.1"/>
    <property type="molecule type" value="Genomic_DNA"/>
</dbReference>
<feature type="compositionally biased region" description="Pro residues" evidence="1">
    <location>
        <begin position="255"/>
        <end position="268"/>
    </location>
</feature>
<keyword evidence="3" id="KW-1185">Reference proteome</keyword>
<organism evidence="2 3">
    <name type="scientific">Paratrimastix pyriformis</name>
    <dbReference type="NCBI Taxonomy" id="342808"/>
    <lineage>
        <taxon>Eukaryota</taxon>
        <taxon>Metamonada</taxon>
        <taxon>Preaxostyla</taxon>
        <taxon>Paratrimastigidae</taxon>
        <taxon>Paratrimastix</taxon>
    </lineage>
</organism>
<dbReference type="Proteomes" id="UP001141327">
    <property type="component" value="Unassembled WGS sequence"/>
</dbReference>
<feature type="compositionally biased region" description="Basic and acidic residues" evidence="1">
    <location>
        <begin position="453"/>
        <end position="462"/>
    </location>
</feature>
<feature type="region of interest" description="Disordered" evidence="1">
    <location>
        <begin position="124"/>
        <end position="143"/>
    </location>
</feature>
<evidence type="ECO:0000313" key="2">
    <source>
        <dbReference type="EMBL" id="KAJ4457706.1"/>
    </source>
</evidence>
<name>A0ABQ8UEP0_9EUKA</name>
<feature type="region of interest" description="Disordered" evidence="1">
    <location>
        <begin position="1"/>
        <end position="114"/>
    </location>
</feature>
<feature type="compositionally biased region" description="Basic residues" evidence="1">
    <location>
        <begin position="282"/>
        <end position="294"/>
    </location>
</feature>
<feature type="compositionally biased region" description="Low complexity" evidence="1">
    <location>
        <begin position="60"/>
        <end position="81"/>
    </location>
</feature>
<feature type="compositionally biased region" description="Pro residues" evidence="1">
    <location>
        <begin position="86"/>
        <end position="95"/>
    </location>
</feature>
<sequence length="508" mass="53309">MTNAEFAPPPPPPIKSPRSNSPAPRAATSPMRALPNSFLMHNRKPFSRLPTLAPPPPTTTPRMPLLLSRPLSSARAQSARLYAFTPPHPVTPPATPDTDTPASGSGPSPEEQFSIISLQRAGTPRIHSMPGSSQAPTRRPPSGLAQIRHVGQLISPRGNPTPSPPEGTSPSPQPAQSFSPTLPTPHPPPPVPPLRLSPIINNPTSPRLHLAAPPPSTTSDTICIPTVATTPPHSPTSSSSPSANSDDDEVNLGPSPSPGQQPPGPPPGWHVLGGRGAGPSRQRAHIAPRRHKKMSLSPEDDAAPPVSLFPTINNNNNTVIIPPVALPVPQQQPSAPAHTPRRLLCSPARLQHPGGNTPADPEGLAQVLQATSPRAHAPLPATPRNGLLLPPARLLTQRAAIPSGSLPPLVSVPLACTGALRRARQRVLGVRVASAPPTVPRLALRKAAACPPRPEDSFAPERETDDSPYASPRDQMHYPSPRLPGQESQSSSLGRLAGLGVAIQIRER</sequence>
<feature type="compositionally biased region" description="Pro residues" evidence="1">
    <location>
        <begin position="159"/>
        <end position="173"/>
    </location>
</feature>
<feature type="compositionally biased region" description="Pro residues" evidence="1">
    <location>
        <begin position="182"/>
        <end position="195"/>
    </location>
</feature>
<evidence type="ECO:0000313" key="3">
    <source>
        <dbReference type="Proteomes" id="UP001141327"/>
    </source>
</evidence>
<evidence type="ECO:0000256" key="1">
    <source>
        <dbReference type="SAM" id="MobiDB-lite"/>
    </source>
</evidence>
<comment type="caution">
    <text evidence="2">The sequence shown here is derived from an EMBL/GenBank/DDBJ whole genome shotgun (WGS) entry which is preliminary data.</text>
</comment>
<feature type="region of interest" description="Disordered" evidence="1">
    <location>
        <begin position="445"/>
        <end position="495"/>
    </location>
</feature>
<proteinExistence type="predicted"/>
<feature type="region of interest" description="Disordered" evidence="1">
    <location>
        <begin position="153"/>
        <end position="303"/>
    </location>
</feature>
<gene>
    <name evidence="2" type="ORF">PAPYR_6738</name>
</gene>
<reference evidence="2" key="1">
    <citation type="journal article" date="2022" name="bioRxiv">
        <title>Genomics of Preaxostyla Flagellates Illuminates Evolutionary Transitions and the Path Towards Mitochondrial Loss.</title>
        <authorList>
            <person name="Novak L.V.F."/>
            <person name="Treitli S.C."/>
            <person name="Pyrih J."/>
            <person name="Halakuc P."/>
            <person name="Pipaliya S.V."/>
            <person name="Vacek V."/>
            <person name="Brzon O."/>
            <person name="Soukal P."/>
            <person name="Eme L."/>
            <person name="Dacks J.B."/>
            <person name="Karnkowska A."/>
            <person name="Elias M."/>
            <person name="Hampl V."/>
        </authorList>
    </citation>
    <scope>NUCLEOTIDE SEQUENCE</scope>
    <source>
        <strain evidence="2">RCP-MX</strain>
    </source>
</reference>